<dbReference type="EMBL" id="CP100390">
    <property type="protein sequence ID" value="UZE94596.1"/>
    <property type="molecule type" value="Genomic_DNA"/>
</dbReference>
<name>A0ABY6MXP3_9ALTE</name>
<dbReference type="Proteomes" id="UP001163739">
    <property type="component" value="Chromosome"/>
</dbReference>
<keyword evidence="3" id="KW-1185">Reference proteome</keyword>
<dbReference type="RefSeq" id="WP_265046088.1">
    <property type="nucleotide sequence ID" value="NZ_CP100390.1"/>
</dbReference>
<evidence type="ECO:0000313" key="2">
    <source>
        <dbReference type="EMBL" id="UZE94596.1"/>
    </source>
</evidence>
<dbReference type="SUPFAM" id="SSF54427">
    <property type="entry name" value="NTF2-like"/>
    <property type="match status" value="1"/>
</dbReference>
<evidence type="ECO:0000259" key="1">
    <source>
        <dbReference type="Pfam" id="PF12680"/>
    </source>
</evidence>
<dbReference type="InterPro" id="IPR037401">
    <property type="entry name" value="SnoaL-like"/>
</dbReference>
<accession>A0ABY6MXP3</accession>
<proteinExistence type="predicted"/>
<feature type="domain" description="SnoaL-like" evidence="1">
    <location>
        <begin position="8"/>
        <end position="107"/>
    </location>
</feature>
<organism evidence="2 3">
    <name type="scientific">Alkalimarinus alittae</name>
    <dbReference type="NCBI Taxonomy" id="2961619"/>
    <lineage>
        <taxon>Bacteria</taxon>
        <taxon>Pseudomonadati</taxon>
        <taxon>Pseudomonadota</taxon>
        <taxon>Gammaproteobacteria</taxon>
        <taxon>Alteromonadales</taxon>
        <taxon>Alteromonadaceae</taxon>
        <taxon>Alkalimarinus</taxon>
    </lineage>
</organism>
<dbReference type="Gene3D" id="3.10.450.50">
    <property type="match status" value="1"/>
</dbReference>
<reference evidence="2" key="1">
    <citation type="submission" date="2022-06" db="EMBL/GenBank/DDBJ databases">
        <title>Alkalimarinus sp. nov., isolated from gut of a Alitta virens.</title>
        <authorList>
            <person name="Yang A.I."/>
            <person name="Shin N.-R."/>
        </authorList>
    </citation>
    <scope>NUCLEOTIDE SEQUENCE</scope>
    <source>
        <strain evidence="2">A2M4</strain>
    </source>
</reference>
<protein>
    <submittedName>
        <fullName evidence="2">Nuclear transport factor 2 family protein</fullName>
    </submittedName>
</protein>
<sequence length="157" mass="18251">MSNEKQLIETFYSAFKKRDYQIMASCYHPDATFKDEVFQLKGRDIAAMWQMLCERGADMEMTFSVTEKDGKVNAHWEPRYTFSQTGRNVHNIVDADFEFKGGKIIKHVDHFSFWRWSRQALGISGLLLGWSSLLQNKVATVANKSLQRFNDNNLSRV</sequence>
<dbReference type="Pfam" id="PF12680">
    <property type="entry name" value="SnoaL_2"/>
    <property type="match status" value="1"/>
</dbReference>
<gene>
    <name evidence="2" type="ORF">NKI27_10905</name>
</gene>
<dbReference type="InterPro" id="IPR032710">
    <property type="entry name" value="NTF2-like_dom_sf"/>
</dbReference>
<evidence type="ECO:0000313" key="3">
    <source>
        <dbReference type="Proteomes" id="UP001163739"/>
    </source>
</evidence>